<proteinExistence type="predicted"/>
<evidence type="ECO:0000313" key="3">
    <source>
        <dbReference type="Proteomes" id="UP000078263"/>
    </source>
</evidence>
<dbReference type="OrthoDB" id="9807407at2"/>
<evidence type="ECO:0000313" key="2">
    <source>
        <dbReference type="EMBL" id="ANK14118.1"/>
    </source>
</evidence>
<dbReference type="CDD" id="cd07262">
    <property type="entry name" value="VOC_like"/>
    <property type="match status" value="1"/>
</dbReference>
<dbReference type="Gene3D" id="3.10.180.10">
    <property type="entry name" value="2,3-Dihydroxybiphenyl 1,2-Dioxygenase, domain 1"/>
    <property type="match status" value="1"/>
</dbReference>
<dbReference type="InterPro" id="IPR029068">
    <property type="entry name" value="Glyas_Bleomycin-R_OHBP_Dase"/>
</dbReference>
<dbReference type="Proteomes" id="UP000078263">
    <property type="component" value="Chromosome"/>
</dbReference>
<reference evidence="2 3" key="1">
    <citation type="submission" date="2016-05" db="EMBL/GenBank/DDBJ databases">
        <title>Compelete Genome Sequence of Bacteriochlorophyll-Synthesizing Bacterium Porphyrobacter neustonensis DSM 9434.</title>
        <authorList>
            <person name="Shi X.-L."/>
            <person name="Wu Y.-H."/>
            <person name="Cheng H."/>
            <person name="Xu L."/>
            <person name="Zhang X.-Q."/>
            <person name="Wang C.-S."/>
            <person name="Xu X.-W."/>
        </authorList>
    </citation>
    <scope>NUCLEOTIDE SEQUENCE [LARGE SCALE GENOMIC DNA]</scope>
    <source>
        <strain evidence="2 3">DSM 9434</strain>
    </source>
</reference>
<organism evidence="2 3">
    <name type="scientific">Erythrobacter neustonensis</name>
    <dbReference type="NCBI Taxonomy" id="1112"/>
    <lineage>
        <taxon>Bacteria</taxon>
        <taxon>Pseudomonadati</taxon>
        <taxon>Pseudomonadota</taxon>
        <taxon>Alphaproteobacteria</taxon>
        <taxon>Sphingomonadales</taxon>
        <taxon>Erythrobacteraceae</taxon>
        <taxon>Erythrobacter/Porphyrobacter group</taxon>
        <taxon>Erythrobacter</taxon>
    </lineage>
</organism>
<accession>A0A192D6J0</accession>
<gene>
    <name evidence="2" type="ORF">A9D12_05510</name>
</gene>
<evidence type="ECO:0000259" key="1">
    <source>
        <dbReference type="PROSITE" id="PS51819"/>
    </source>
</evidence>
<keyword evidence="3" id="KW-1185">Reference proteome</keyword>
<dbReference type="EMBL" id="CP016033">
    <property type="protein sequence ID" value="ANK14118.1"/>
    <property type="molecule type" value="Genomic_DNA"/>
</dbReference>
<dbReference type="KEGG" id="pns:A9D12_05510"/>
<dbReference type="InterPro" id="IPR004360">
    <property type="entry name" value="Glyas_Fos-R_dOase_dom"/>
</dbReference>
<protein>
    <submittedName>
        <fullName evidence="2">Glyoxalase</fullName>
    </submittedName>
</protein>
<dbReference type="PANTHER" id="PTHR35006">
    <property type="entry name" value="GLYOXALASE FAMILY PROTEIN (AFU_ORTHOLOGUE AFUA_5G14830)"/>
    <property type="match status" value="1"/>
</dbReference>
<dbReference type="PANTHER" id="PTHR35006:SF2">
    <property type="entry name" value="GLYOXALASE FAMILY PROTEIN (AFU_ORTHOLOGUE AFUA_5G14830)"/>
    <property type="match status" value="1"/>
</dbReference>
<sequence length="130" mass="13406">MIGYVTLGTNDLPRAAAFYDAVAAHFGLGRMMEFDSFIAWGEIGGAAGIAATVPFDGQPATVGNGVMVALEVKTPEEVHAVYDTAIAHGGTCEGAPGPRGGDGFYAGYFRDPDGNKLNAFCMVAPDKSEG</sequence>
<dbReference type="PROSITE" id="PS51819">
    <property type="entry name" value="VOC"/>
    <property type="match status" value="1"/>
</dbReference>
<dbReference type="InterPro" id="IPR037523">
    <property type="entry name" value="VOC_core"/>
</dbReference>
<dbReference type="Pfam" id="PF00903">
    <property type="entry name" value="Glyoxalase"/>
    <property type="match status" value="1"/>
</dbReference>
<feature type="domain" description="VOC" evidence="1">
    <location>
        <begin position="1"/>
        <end position="122"/>
    </location>
</feature>
<dbReference type="RefSeq" id="WP_068353747.1">
    <property type="nucleotide sequence ID" value="NZ_CP016033.1"/>
</dbReference>
<dbReference type="AlphaFoldDB" id="A0A192D6J0"/>
<dbReference type="SUPFAM" id="SSF54593">
    <property type="entry name" value="Glyoxalase/Bleomycin resistance protein/Dihydroxybiphenyl dioxygenase"/>
    <property type="match status" value="1"/>
</dbReference>
<name>A0A192D6J0_9SPHN</name>